<dbReference type="EMBL" id="QRBI01000117">
    <property type="protein sequence ID" value="RMC08506.1"/>
    <property type="molecule type" value="Genomic_DNA"/>
</dbReference>
<keyword evidence="2" id="KW-1185">Reference proteome</keyword>
<comment type="caution">
    <text evidence="1">The sequence shown here is derived from an EMBL/GenBank/DDBJ whole genome shotgun (WGS) entry which is preliminary data.</text>
</comment>
<name>A0A3M0K5N9_HIRRU</name>
<dbReference type="AlphaFoldDB" id="A0A3M0K5N9"/>
<gene>
    <name evidence="1" type="ORF">DUI87_14752</name>
</gene>
<reference evidence="1 2" key="1">
    <citation type="submission" date="2018-07" db="EMBL/GenBank/DDBJ databases">
        <title>A high quality draft genome assembly of the barn swallow (H. rustica rustica).</title>
        <authorList>
            <person name="Formenti G."/>
            <person name="Chiara M."/>
            <person name="Poveda L."/>
            <person name="Francoijs K.-J."/>
            <person name="Bonisoli-Alquati A."/>
            <person name="Canova L."/>
            <person name="Gianfranceschi L."/>
            <person name="Horner D.S."/>
            <person name="Saino N."/>
        </authorList>
    </citation>
    <scope>NUCLEOTIDE SEQUENCE [LARGE SCALE GENOMIC DNA]</scope>
    <source>
        <strain evidence="1">Chelidonia</strain>
        <tissue evidence="1">Blood</tissue>
    </source>
</reference>
<sequence length="109" mass="12103">MQDLHQCQGTHIHDTMRAAALNADMWRVAQQAPFAVNKPILSPEQGSKGTSYACVLNIYIQRTYSSFGNPYYGSDLCCDDRYKSPEISVALDGYHGSSVKLGRKDLLLC</sequence>
<proteinExistence type="predicted"/>
<accession>A0A3M0K5N9</accession>
<dbReference type="Proteomes" id="UP000269221">
    <property type="component" value="Unassembled WGS sequence"/>
</dbReference>
<evidence type="ECO:0000313" key="2">
    <source>
        <dbReference type="Proteomes" id="UP000269221"/>
    </source>
</evidence>
<organism evidence="1 2">
    <name type="scientific">Hirundo rustica rustica</name>
    <dbReference type="NCBI Taxonomy" id="333673"/>
    <lineage>
        <taxon>Eukaryota</taxon>
        <taxon>Metazoa</taxon>
        <taxon>Chordata</taxon>
        <taxon>Craniata</taxon>
        <taxon>Vertebrata</taxon>
        <taxon>Euteleostomi</taxon>
        <taxon>Archelosauria</taxon>
        <taxon>Archosauria</taxon>
        <taxon>Dinosauria</taxon>
        <taxon>Saurischia</taxon>
        <taxon>Theropoda</taxon>
        <taxon>Coelurosauria</taxon>
        <taxon>Aves</taxon>
        <taxon>Neognathae</taxon>
        <taxon>Neoaves</taxon>
        <taxon>Telluraves</taxon>
        <taxon>Australaves</taxon>
        <taxon>Passeriformes</taxon>
        <taxon>Sylvioidea</taxon>
        <taxon>Hirundinidae</taxon>
        <taxon>Hirundo</taxon>
    </lineage>
</organism>
<protein>
    <submittedName>
        <fullName evidence="1">Uncharacterized protein</fullName>
    </submittedName>
</protein>
<evidence type="ECO:0000313" key="1">
    <source>
        <dbReference type="EMBL" id="RMC08506.1"/>
    </source>
</evidence>